<gene>
    <name evidence="2" type="ORF">A6K24_17900</name>
</gene>
<dbReference type="EMBL" id="LWSG01000006">
    <property type="protein sequence ID" value="OAS87929.1"/>
    <property type="molecule type" value="Genomic_DNA"/>
</dbReference>
<evidence type="ECO:0000313" key="3">
    <source>
        <dbReference type="Proteomes" id="UP000078534"/>
    </source>
</evidence>
<accession>A0A179T471</accession>
<dbReference type="RefSeq" id="WP_066329039.1">
    <property type="nucleotide sequence ID" value="NZ_LWSG01000006.1"/>
</dbReference>
<sequence length="137" mass="16283">MSRYFIAEIMFEHQIDCFCPDGGHADVVTISKGDILEVTNERRYIDDFGWYFLIFINKSRDFFIAIEDLEHYFKCGYILSLVDLDLKVNYLQFKIDQTLEKGDEESFLQYTKKLTEASKNKSKLDIYVQRSEENLFI</sequence>
<name>A0A179T471_9BACI</name>
<organism evidence="2 3">
    <name type="scientific">Metabacillus litoralis</name>
    <dbReference type="NCBI Taxonomy" id="152268"/>
    <lineage>
        <taxon>Bacteria</taxon>
        <taxon>Bacillati</taxon>
        <taxon>Bacillota</taxon>
        <taxon>Bacilli</taxon>
        <taxon>Bacillales</taxon>
        <taxon>Bacillaceae</taxon>
        <taxon>Metabacillus</taxon>
    </lineage>
</organism>
<comment type="caution">
    <text evidence="2">The sequence shown here is derived from an EMBL/GenBank/DDBJ whole genome shotgun (WGS) entry which is preliminary data.</text>
</comment>
<dbReference type="Gene3D" id="4.10.810.10">
    <property type="entry name" value="Virus Scaffolding Protein, Chain A"/>
    <property type="match status" value="1"/>
</dbReference>
<dbReference type="InterPro" id="IPR027393">
    <property type="entry name" value="Virus_scaffolding_prot_C"/>
</dbReference>
<protein>
    <recommendedName>
        <fullName evidence="1">IDEAL domain-containing protein</fullName>
    </recommendedName>
</protein>
<dbReference type="AlphaFoldDB" id="A0A179T471"/>
<dbReference type="OrthoDB" id="2867457at2"/>
<dbReference type="Proteomes" id="UP000078534">
    <property type="component" value="Unassembled WGS sequence"/>
</dbReference>
<reference evidence="3" key="1">
    <citation type="submission" date="2016-04" db="EMBL/GenBank/DDBJ databases">
        <authorList>
            <person name="Lyu Z."/>
            <person name="Lyu W."/>
        </authorList>
    </citation>
    <scope>NUCLEOTIDE SEQUENCE [LARGE SCALE GENOMIC DNA]</scope>
    <source>
        <strain evidence="3">C44</strain>
    </source>
</reference>
<keyword evidence="3" id="KW-1185">Reference proteome</keyword>
<evidence type="ECO:0000313" key="2">
    <source>
        <dbReference type="EMBL" id="OAS87929.1"/>
    </source>
</evidence>
<feature type="domain" description="IDEAL" evidence="1">
    <location>
        <begin position="89"/>
        <end position="114"/>
    </location>
</feature>
<proteinExistence type="predicted"/>
<dbReference type="Pfam" id="PF08858">
    <property type="entry name" value="IDEAL"/>
    <property type="match status" value="1"/>
</dbReference>
<evidence type="ECO:0000259" key="1">
    <source>
        <dbReference type="Pfam" id="PF08858"/>
    </source>
</evidence>
<dbReference type="InterPro" id="IPR014957">
    <property type="entry name" value="IDEAL_dom"/>
</dbReference>